<dbReference type="PROSITE" id="PS50943">
    <property type="entry name" value="HTH_CROC1"/>
    <property type="match status" value="1"/>
</dbReference>
<gene>
    <name evidence="3" type="ORF">INF37_04505</name>
</gene>
<dbReference type="Proteomes" id="UP000806211">
    <property type="component" value="Unassembled WGS sequence"/>
</dbReference>
<dbReference type="InterPro" id="IPR001387">
    <property type="entry name" value="Cro/C1-type_HTH"/>
</dbReference>
<dbReference type="EMBL" id="JADCKF010000003">
    <property type="protein sequence ID" value="MBE5055258.1"/>
    <property type="molecule type" value="Genomic_DNA"/>
</dbReference>
<dbReference type="RefSeq" id="WP_193536685.1">
    <property type="nucleotide sequence ID" value="NZ_JADCKF010000003.1"/>
</dbReference>
<keyword evidence="4" id="KW-1185">Reference proteome</keyword>
<accession>A0ABR9R9K2</accession>
<comment type="caution">
    <text evidence="3">The sequence shown here is derived from an EMBL/GenBank/DDBJ whole genome shotgun (WGS) entry which is preliminary data.</text>
</comment>
<evidence type="ECO:0000256" key="1">
    <source>
        <dbReference type="ARBA" id="ARBA00023125"/>
    </source>
</evidence>
<evidence type="ECO:0000313" key="3">
    <source>
        <dbReference type="EMBL" id="MBE5055258.1"/>
    </source>
</evidence>
<dbReference type="SUPFAM" id="SSF47413">
    <property type="entry name" value="lambda repressor-like DNA-binding domains"/>
    <property type="match status" value="1"/>
</dbReference>
<evidence type="ECO:0000313" key="4">
    <source>
        <dbReference type="Proteomes" id="UP000806211"/>
    </source>
</evidence>
<dbReference type="PANTHER" id="PTHR46558:SF4">
    <property type="entry name" value="DNA-BIDING PHAGE PROTEIN"/>
    <property type="match status" value="1"/>
</dbReference>
<feature type="domain" description="HTH cro/C1-type" evidence="2">
    <location>
        <begin position="5"/>
        <end position="59"/>
    </location>
</feature>
<protein>
    <submittedName>
        <fullName evidence="3">Helix-turn-helix transcriptional regulator</fullName>
    </submittedName>
</protein>
<dbReference type="CDD" id="cd00093">
    <property type="entry name" value="HTH_XRE"/>
    <property type="match status" value="1"/>
</dbReference>
<organism evidence="3 4">
    <name type="scientific">Pseudoflavonifractor gallinarum</name>
    <dbReference type="NCBI Taxonomy" id="2779352"/>
    <lineage>
        <taxon>Bacteria</taxon>
        <taxon>Bacillati</taxon>
        <taxon>Bacillota</taxon>
        <taxon>Clostridia</taxon>
        <taxon>Eubacteriales</taxon>
        <taxon>Oscillospiraceae</taxon>
        <taxon>Pseudoflavonifractor</taxon>
    </lineage>
</organism>
<reference evidence="3 4" key="1">
    <citation type="submission" date="2020-10" db="EMBL/GenBank/DDBJ databases">
        <title>ChiBAC.</title>
        <authorList>
            <person name="Zenner C."/>
            <person name="Hitch T.C.A."/>
            <person name="Clavel T."/>
        </authorList>
    </citation>
    <scope>NUCLEOTIDE SEQUENCE [LARGE SCALE GENOMIC DNA]</scope>
    <source>
        <strain evidence="3 4">DSM 107456</strain>
    </source>
</reference>
<dbReference type="Gene3D" id="1.10.260.40">
    <property type="entry name" value="lambda repressor-like DNA-binding domains"/>
    <property type="match status" value="1"/>
</dbReference>
<dbReference type="InterPro" id="IPR010982">
    <property type="entry name" value="Lambda_DNA-bd_dom_sf"/>
</dbReference>
<proteinExistence type="predicted"/>
<evidence type="ECO:0000259" key="2">
    <source>
        <dbReference type="PROSITE" id="PS50943"/>
    </source>
</evidence>
<keyword evidence="1" id="KW-0238">DNA-binding</keyword>
<name>A0ABR9R9K2_9FIRM</name>
<dbReference type="PANTHER" id="PTHR46558">
    <property type="entry name" value="TRACRIPTIONAL REGULATORY PROTEIN-RELATED-RELATED"/>
    <property type="match status" value="1"/>
</dbReference>
<dbReference type="SMART" id="SM00530">
    <property type="entry name" value="HTH_XRE"/>
    <property type="match status" value="1"/>
</dbReference>
<sequence>MDNRIKELRKELGLTQQEFSDRIGVKRNTIAQYESGRNAPIDAVVCLICREFNVNEEWLRTGNGEMFMPKSRNEALFEFVTKIAEGPPDDIRSKLLSVMSRLTEEQWELLDDMAHKLADEVQKEKADSE</sequence>
<dbReference type="Pfam" id="PF01381">
    <property type="entry name" value="HTH_3"/>
    <property type="match status" value="1"/>
</dbReference>